<dbReference type="EMBL" id="LR796923">
    <property type="protein sequence ID" value="CAB4175647.1"/>
    <property type="molecule type" value="Genomic_DNA"/>
</dbReference>
<organism evidence="2">
    <name type="scientific">uncultured Caudovirales phage</name>
    <dbReference type="NCBI Taxonomy" id="2100421"/>
    <lineage>
        <taxon>Viruses</taxon>
        <taxon>Duplodnaviria</taxon>
        <taxon>Heunggongvirae</taxon>
        <taxon>Uroviricota</taxon>
        <taxon>Caudoviricetes</taxon>
        <taxon>Peduoviridae</taxon>
        <taxon>Maltschvirus</taxon>
        <taxon>Maltschvirus maltsch</taxon>
    </lineage>
</organism>
<name>A0A6J5PYG2_9CAUD</name>
<proteinExistence type="predicted"/>
<accession>A0A6J5PYG2</accession>
<keyword evidence="2" id="KW-0547">Nucleotide-binding</keyword>
<keyword evidence="2" id="KW-0067">ATP-binding</keyword>
<keyword evidence="2" id="KW-0347">Helicase</keyword>
<dbReference type="PANTHER" id="PTHR30153:SF2">
    <property type="entry name" value="REPLICATIVE DNA HELICASE"/>
    <property type="match status" value="1"/>
</dbReference>
<dbReference type="InterPro" id="IPR007694">
    <property type="entry name" value="DNA_helicase_DnaB-like_C"/>
</dbReference>
<keyword evidence="2" id="KW-0378">Hydrolase</keyword>
<protein>
    <submittedName>
        <fullName evidence="2">DnaB Replicative DNA helicase</fullName>
    </submittedName>
</protein>
<reference evidence="2" key="1">
    <citation type="submission" date="2020-05" db="EMBL/GenBank/DDBJ databases">
        <authorList>
            <person name="Chiriac C."/>
            <person name="Salcher M."/>
            <person name="Ghai R."/>
            <person name="Kavagutti S V."/>
        </authorList>
    </citation>
    <scope>NUCLEOTIDE SEQUENCE</scope>
</reference>
<dbReference type="GO" id="GO:0003678">
    <property type="term" value="F:DNA helicase activity"/>
    <property type="evidence" value="ECO:0007669"/>
    <property type="project" value="InterPro"/>
</dbReference>
<evidence type="ECO:0000313" key="2">
    <source>
        <dbReference type="EMBL" id="CAB4175647.1"/>
    </source>
</evidence>
<dbReference type="PANTHER" id="PTHR30153">
    <property type="entry name" value="REPLICATIVE DNA HELICASE DNAB"/>
    <property type="match status" value="1"/>
</dbReference>
<feature type="domain" description="SF4 helicase" evidence="1">
    <location>
        <begin position="186"/>
        <end position="374"/>
    </location>
</feature>
<dbReference type="Pfam" id="PF03796">
    <property type="entry name" value="DnaB_C"/>
    <property type="match status" value="1"/>
</dbReference>
<dbReference type="SUPFAM" id="SSF52540">
    <property type="entry name" value="P-loop containing nucleoside triphosphate hydrolases"/>
    <property type="match status" value="1"/>
</dbReference>
<evidence type="ECO:0000259" key="1">
    <source>
        <dbReference type="Pfam" id="PF03796"/>
    </source>
</evidence>
<gene>
    <name evidence="2" type="ORF">UFOVP972_295</name>
</gene>
<dbReference type="InterPro" id="IPR027417">
    <property type="entry name" value="P-loop_NTPase"/>
</dbReference>
<dbReference type="GO" id="GO:0006260">
    <property type="term" value="P:DNA replication"/>
    <property type="evidence" value="ECO:0007669"/>
    <property type="project" value="InterPro"/>
</dbReference>
<dbReference type="Gene3D" id="3.40.50.300">
    <property type="entry name" value="P-loop containing nucleotide triphosphate hydrolases"/>
    <property type="match status" value="1"/>
</dbReference>
<dbReference type="GO" id="GO:0005524">
    <property type="term" value="F:ATP binding"/>
    <property type="evidence" value="ECO:0007669"/>
    <property type="project" value="InterPro"/>
</dbReference>
<sequence length="493" mass="56577">MIDFTENIDSLEKMVWNFILNPDNDINDLKPSNHDSLRREELITMMKPSYFNDDDRQESFKVALKFFKEYEKIPNKKELRSYLDLVHINLDEDEFSELYAFNLNEYNYDYLYKYVRAFILLRNLNLTVFDLMTYLKTTPIDPGNIDKISEKIRNDISTKLALNFSSADTGLNFFNPESHIQISKSGSPTGFPFLDKVQGGGWNSKALVVFQGRPKVGKSMVLGNIAARSFLTGNVTGLVTVELADRSYMKRIGSNILNIKSDDYAMITDEAAAKLVQNKIQELKDSGKNIGELIVKEFPTGGATAIDIENYFVRLEQKMNKKFKVVVVDYLNLLRPINTQNGLYEKIKAISEELRGVAMRNEWCIISATQIRREDIDNFDLGMDSVAESFGLIHTVDALFGLMRSPLESRMKIKVIANRDNGYEESYKFYTMHKDYFRLSEESGQNSEFYSDDEEVSRMADELRSEYSEINNSPVVETVGPVEDDYDALFSSI</sequence>